<protein>
    <submittedName>
        <fullName evidence="3">Lipolytic protein G-D-S-L family</fullName>
    </submittedName>
</protein>
<dbReference type="Pfam" id="PF13472">
    <property type="entry name" value="Lipase_GDSL_2"/>
    <property type="match status" value="1"/>
</dbReference>
<dbReference type="InterPro" id="IPR010496">
    <property type="entry name" value="AL/BT2_dom"/>
</dbReference>
<dbReference type="Gene3D" id="3.40.50.1110">
    <property type="entry name" value="SGNH hydrolase"/>
    <property type="match status" value="1"/>
</dbReference>
<keyword evidence="4" id="KW-1185">Reference proteome</keyword>
<evidence type="ECO:0000259" key="2">
    <source>
        <dbReference type="Pfam" id="PF13472"/>
    </source>
</evidence>
<feature type="domain" description="3-keto-alpha-glucoside-1,2-lyase/3-keto-2-hydroxy-glucal hydratase" evidence="1">
    <location>
        <begin position="281"/>
        <end position="466"/>
    </location>
</feature>
<dbReference type="Gene3D" id="2.60.120.560">
    <property type="entry name" value="Exo-inulinase, domain 1"/>
    <property type="match status" value="2"/>
</dbReference>
<dbReference type="CDD" id="cd01828">
    <property type="entry name" value="sialate_O-acetylesterase_like2"/>
    <property type="match status" value="1"/>
</dbReference>
<evidence type="ECO:0000313" key="3">
    <source>
        <dbReference type="EMBL" id="EMI22730.1"/>
    </source>
</evidence>
<dbReference type="PANTHER" id="PTHR30383">
    <property type="entry name" value="THIOESTERASE 1/PROTEASE 1/LYSOPHOSPHOLIPASE L1"/>
    <property type="match status" value="1"/>
</dbReference>
<reference evidence="3 4" key="1">
    <citation type="journal article" date="2013" name="Mar. Genomics">
        <title>Expression of sulfatases in Rhodopirellula baltica and the diversity of sulfatases in the genus Rhodopirellula.</title>
        <authorList>
            <person name="Wegner C.E."/>
            <person name="Richter-Heitmann T."/>
            <person name="Klindworth A."/>
            <person name="Klockow C."/>
            <person name="Richter M."/>
            <person name="Achstetter T."/>
            <person name="Glockner F.O."/>
            <person name="Harder J."/>
        </authorList>
    </citation>
    <scope>NUCLEOTIDE SEQUENCE [LARGE SCALE GENOMIC DNA]</scope>
    <source>
        <strain evidence="3 4">SM1</strain>
    </source>
</reference>
<proteinExistence type="predicted"/>
<dbReference type="InterPro" id="IPR013830">
    <property type="entry name" value="SGNH_hydro"/>
</dbReference>
<feature type="domain" description="SGNH hydrolase-type esterase" evidence="2">
    <location>
        <begin position="95"/>
        <end position="253"/>
    </location>
</feature>
<dbReference type="Pfam" id="PF06439">
    <property type="entry name" value="3keto-disac_hyd"/>
    <property type="match status" value="1"/>
</dbReference>
<evidence type="ECO:0000259" key="1">
    <source>
        <dbReference type="Pfam" id="PF06439"/>
    </source>
</evidence>
<dbReference type="AlphaFoldDB" id="M5RTV2"/>
<name>M5RTV2_9BACT</name>
<gene>
    <name evidence="3" type="ORF">RMSM_00320</name>
</gene>
<dbReference type="PANTHER" id="PTHR30383:SF32">
    <property type="entry name" value="SGNH-HYDROLASE"/>
    <property type="match status" value="1"/>
</dbReference>
<dbReference type="InterPro" id="IPR036514">
    <property type="entry name" value="SGNH_hydro_sf"/>
</dbReference>
<accession>M5RTV2</accession>
<dbReference type="EMBL" id="ANOG01000045">
    <property type="protein sequence ID" value="EMI22730.1"/>
    <property type="molecule type" value="Genomic_DNA"/>
</dbReference>
<dbReference type="SUPFAM" id="SSF52266">
    <property type="entry name" value="SGNH hydrolase"/>
    <property type="match status" value="1"/>
</dbReference>
<comment type="caution">
    <text evidence="3">The sequence shown here is derived from an EMBL/GenBank/DDBJ whole genome shotgun (WGS) entry which is preliminary data.</text>
</comment>
<dbReference type="GO" id="GO:0004622">
    <property type="term" value="F:phosphatidylcholine lysophospholipase activity"/>
    <property type="evidence" value="ECO:0007669"/>
    <property type="project" value="TreeGrafter"/>
</dbReference>
<organism evidence="3 4">
    <name type="scientific">Rhodopirellula maiorica SM1</name>
    <dbReference type="NCBI Taxonomy" id="1265738"/>
    <lineage>
        <taxon>Bacteria</taxon>
        <taxon>Pseudomonadati</taxon>
        <taxon>Planctomycetota</taxon>
        <taxon>Planctomycetia</taxon>
        <taxon>Pirellulales</taxon>
        <taxon>Pirellulaceae</taxon>
        <taxon>Novipirellula</taxon>
    </lineage>
</organism>
<dbReference type="PATRIC" id="fig|1265738.3.peg.325"/>
<evidence type="ECO:0000313" key="4">
    <source>
        <dbReference type="Proteomes" id="UP000011991"/>
    </source>
</evidence>
<dbReference type="InterPro" id="IPR051532">
    <property type="entry name" value="Ester_Hydrolysis_Enzymes"/>
</dbReference>
<sequence>MLNILNRTFELSGNLLMQSRVILAFLTLAIALPIAADGQETATVDAAPRFSLPETDKGLAGAGPLRRYDWFQNVWQKRREAFAANAQSKQGHVVFLGDSITQGWRDDFRGDFKSIDPANRGISGDTTRGMLLRLDEDVIGLDPAAVVILAGTNDLEEGAEPETIAGNMQLIVDALRAHDSKMPIILCNVFPSHESKKRPADKIKRLNQLYAELAKQTTNVIVLDTWTLFADDQGNAKKEEFPDLLHPNAKGYAKWEAALRPVLATLSLLDTEQDDFVVEEGFESLFNGHDLTGWGFRRTTDAMRRSRDRWQSRDPNAPAWPIVESDVAFEGKSKTPEGRYVAIHDRLVVTTPPEGRKIQQLWTTREFPDDFELRLEFRATPNADSGVFVRAPQLQCRDYVLAGPYKDLKHYKPQQWNTLVVAVRDGVAHCTCNGEVIEDAMKVPETGPIGLEGDRGQVEYRRIRIKTQP</sequence>
<dbReference type="Proteomes" id="UP000011991">
    <property type="component" value="Unassembled WGS sequence"/>
</dbReference>